<sequence length="497" mass="57318">MFDRPLKILVVSSEVVPFAKTGGLADVAGSLPKALAVVGNDNMGNDVRIAMPRYQQIEAGVYRMDFPVPFKNRNETAIIREASIESQYQGERKTIPVYLVDNHHYFYRDRMYMYEDEAERFTFFCRAVLEMLPKLDWQPDVIHCNDWQSGPIPLFLKTHYRQDQFYNRIATVFTIHNLQYQGNYPKDVLRVLGLGEEFFHPERLEFYGMISFIKAGIVYSDVINTVSRTYASEIQRPELGERMDGLLRKRSKDLYGIVNGINYHEFNPKTDPRIHRNFDSASTGNKKENKYALQKEMNLPVKDVPLIGLISRLVDQKGLDLISEIIDEMMSEDLQFVVLGSGDKYYENMFERIRSRYPDKMGLYLGFNAILAQRIYAGSDMFLMPSRFEPCGLGQLISLRYGTIPIVRLTGGLADTVSDYNQDTGSGNGFGFSDYSGRELLSTIKRSVELYREKPAQWESLIRRAMEQDFSWARSGVEYLQLYQQAMSTHLSLQRIA</sequence>
<dbReference type="Gene3D" id="3.40.50.2000">
    <property type="entry name" value="Glycogen Phosphorylase B"/>
    <property type="match status" value="2"/>
</dbReference>
<dbReference type="Proteomes" id="UP000297597">
    <property type="component" value="Unassembled WGS sequence"/>
</dbReference>
<evidence type="ECO:0000313" key="11">
    <source>
        <dbReference type="Proteomes" id="UP000297597"/>
    </source>
</evidence>
<dbReference type="OrthoDB" id="9808590at2"/>
<evidence type="ECO:0000256" key="6">
    <source>
        <dbReference type="ARBA" id="ARBA00023056"/>
    </source>
</evidence>
<evidence type="ECO:0000256" key="4">
    <source>
        <dbReference type="ARBA" id="ARBA00022676"/>
    </source>
</evidence>
<dbReference type="Pfam" id="PF00534">
    <property type="entry name" value="Glycos_transf_1"/>
    <property type="match status" value="1"/>
</dbReference>
<comment type="catalytic activity">
    <reaction evidence="1 7">
        <text>[(1-&gt;4)-alpha-D-glucosyl](n) + ADP-alpha-D-glucose = [(1-&gt;4)-alpha-D-glucosyl](n+1) + ADP + H(+)</text>
        <dbReference type="Rhea" id="RHEA:18189"/>
        <dbReference type="Rhea" id="RHEA-COMP:9584"/>
        <dbReference type="Rhea" id="RHEA-COMP:9587"/>
        <dbReference type="ChEBI" id="CHEBI:15378"/>
        <dbReference type="ChEBI" id="CHEBI:15444"/>
        <dbReference type="ChEBI" id="CHEBI:57498"/>
        <dbReference type="ChEBI" id="CHEBI:456216"/>
        <dbReference type="EC" id="2.4.1.21"/>
    </reaction>
</comment>
<dbReference type="NCBIfam" id="TIGR02095">
    <property type="entry name" value="glgA"/>
    <property type="match status" value="1"/>
</dbReference>
<dbReference type="NCBIfam" id="NF001898">
    <property type="entry name" value="PRK00654.1-1"/>
    <property type="match status" value="1"/>
</dbReference>
<dbReference type="PANTHER" id="PTHR45825">
    <property type="entry name" value="GRANULE-BOUND STARCH SYNTHASE 1, CHLOROPLASTIC/AMYLOPLASTIC"/>
    <property type="match status" value="1"/>
</dbReference>
<comment type="function">
    <text evidence="2 7">Synthesizes alpha-1,4-glucan chains using ADP-glucose.</text>
</comment>
<evidence type="ECO:0000259" key="9">
    <source>
        <dbReference type="Pfam" id="PF08323"/>
    </source>
</evidence>
<evidence type="ECO:0000256" key="1">
    <source>
        <dbReference type="ARBA" id="ARBA00001478"/>
    </source>
</evidence>
<dbReference type="InterPro" id="IPR013534">
    <property type="entry name" value="Starch_synth_cat_dom"/>
</dbReference>
<dbReference type="RefSeq" id="WP_134212761.1">
    <property type="nucleotide sequence ID" value="NZ_QFFZ01000006.1"/>
</dbReference>
<feature type="domain" description="Starch synthase catalytic" evidence="9">
    <location>
        <begin position="7"/>
        <end position="249"/>
    </location>
</feature>
<proteinExistence type="inferred from homology"/>
<evidence type="ECO:0000259" key="8">
    <source>
        <dbReference type="Pfam" id="PF00534"/>
    </source>
</evidence>
<dbReference type="UniPathway" id="UPA00164"/>
<dbReference type="InterPro" id="IPR001296">
    <property type="entry name" value="Glyco_trans_1"/>
</dbReference>
<dbReference type="GO" id="GO:0004373">
    <property type="term" value="F:alpha-1,4-glucan glucosyltransferase (UDP-glucose donor) activity"/>
    <property type="evidence" value="ECO:0007669"/>
    <property type="project" value="InterPro"/>
</dbReference>
<dbReference type="EC" id="2.4.1.21" evidence="7"/>
<protein>
    <recommendedName>
        <fullName evidence="7">Glycogen synthase</fullName>
        <ecNumber evidence="7">2.4.1.21</ecNumber>
    </recommendedName>
    <alternativeName>
        <fullName evidence="7">Starch [bacterial glycogen] synthase</fullName>
    </alternativeName>
</protein>
<evidence type="ECO:0000256" key="7">
    <source>
        <dbReference type="HAMAP-Rule" id="MF_00484"/>
    </source>
</evidence>
<evidence type="ECO:0000256" key="2">
    <source>
        <dbReference type="ARBA" id="ARBA00002764"/>
    </source>
</evidence>
<keyword evidence="11" id="KW-1185">Reference proteome</keyword>
<feature type="domain" description="Glycosyl transferase family 1" evidence="8">
    <location>
        <begin position="299"/>
        <end position="458"/>
    </location>
</feature>
<evidence type="ECO:0000313" key="10">
    <source>
        <dbReference type="EMBL" id="TEB12555.1"/>
    </source>
</evidence>
<dbReference type="EMBL" id="QFFZ01000006">
    <property type="protein sequence ID" value="TEB12555.1"/>
    <property type="molecule type" value="Genomic_DNA"/>
</dbReference>
<dbReference type="GO" id="GO:0005978">
    <property type="term" value="P:glycogen biosynthetic process"/>
    <property type="evidence" value="ECO:0007669"/>
    <property type="project" value="UniProtKB-UniRule"/>
</dbReference>
<evidence type="ECO:0000256" key="5">
    <source>
        <dbReference type="ARBA" id="ARBA00022679"/>
    </source>
</evidence>
<dbReference type="InterPro" id="IPR011835">
    <property type="entry name" value="GS/SS"/>
</dbReference>
<gene>
    <name evidence="7 10" type="primary">glgA</name>
    <name evidence="10" type="ORF">Pmgp_00886</name>
</gene>
<dbReference type="CDD" id="cd03791">
    <property type="entry name" value="GT5_Glycogen_synthase_DULL1-like"/>
    <property type="match status" value="1"/>
</dbReference>
<dbReference type="NCBIfam" id="NF001899">
    <property type="entry name" value="PRK00654.1-2"/>
    <property type="match status" value="1"/>
</dbReference>
<dbReference type="GO" id="GO:0009011">
    <property type="term" value="F:alpha-1,4-glucan glucosyltransferase (ADP-glucose donor) activity"/>
    <property type="evidence" value="ECO:0007669"/>
    <property type="project" value="UniProtKB-UniRule"/>
</dbReference>
<feature type="binding site" evidence="7">
    <location>
        <position position="20"/>
    </location>
    <ligand>
        <name>ADP-alpha-D-glucose</name>
        <dbReference type="ChEBI" id="CHEBI:57498"/>
    </ligand>
</feature>
<comment type="similarity">
    <text evidence="3 7">Belongs to the glycosyltransferase 1 family. Bacterial/plant glycogen synthase subfamily.</text>
</comment>
<dbReference type="SUPFAM" id="SSF53756">
    <property type="entry name" value="UDP-Glycosyltransferase/glycogen phosphorylase"/>
    <property type="match status" value="1"/>
</dbReference>
<keyword evidence="4 7" id="KW-0328">Glycosyltransferase</keyword>
<dbReference type="HAMAP" id="MF_00484">
    <property type="entry name" value="Glycogen_synth"/>
    <property type="match status" value="1"/>
</dbReference>
<reference evidence="10 11" key="1">
    <citation type="journal article" date="2018" name="Environ. Microbiol.">
        <title>Novel energy conservation strategies and behaviour of Pelotomaculum schinkii driving syntrophic propionate catabolism.</title>
        <authorList>
            <person name="Hidalgo-Ahumada C.A.P."/>
            <person name="Nobu M.K."/>
            <person name="Narihiro T."/>
            <person name="Tamaki H."/>
            <person name="Liu W.T."/>
            <person name="Kamagata Y."/>
            <person name="Stams A.J.M."/>
            <person name="Imachi H."/>
            <person name="Sousa D.Z."/>
        </authorList>
    </citation>
    <scope>NUCLEOTIDE SEQUENCE [LARGE SCALE GENOMIC DNA]</scope>
    <source>
        <strain evidence="10 11">MGP</strain>
    </source>
</reference>
<comment type="caution">
    <text evidence="10">The sequence shown here is derived from an EMBL/GenBank/DDBJ whole genome shotgun (WGS) entry which is preliminary data.</text>
</comment>
<accession>A0A4Y7RUA3</accession>
<name>A0A4Y7RUA3_9FIRM</name>
<dbReference type="PANTHER" id="PTHR45825:SF11">
    <property type="entry name" value="ALPHA AMYLASE DOMAIN-CONTAINING PROTEIN"/>
    <property type="match status" value="1"/>
</dbReference>
<organism evidence="10 11">
    <name type="scientific">Pelotomaculum propionicicum</name>
    <dbReference type="NCBI Taxonomy" id="258475"/>
    <lineage>
        <taxon>Bacteria</taxon>
        <taxon>Bacillati</taxon>
        <taxon>Bacillota</taxon>
        <taxon>Clostridia</taxon>
        <taxon>Eubacteriales</taxon>
        <taxon>Desulfotomaculaceae</taxon>
        <taxon>Pelotomaculum</taxon>
    </lineage>
</organism>
<keyword evidence="6 7" id="KW-0320">Glycogen biosynthesis</keyword>
<comment type="pathway">
    <text evidence="7">Glycan biosynthesis; glycogen biosynthesis.</text>
</comment>
<dbReference type="Pfam" id="PF08323">
    <property type="entry name" value="Glyco_transf_5"/>
    <property type="match status" value="1"/>
</dbReference>
<dbReference type="AlphaFoldDB" id="A0A4Y7RUA3"/>
<keyword evidence="5 7" id="KW-0808">Transferase</keyword>
<evidence type="ECO:0000256" key="3">
    <source>
        <dbReference type="ARBA" id="ARBA00010281"/>
    </source>
</evidence>